<dbReference type="PROSITE" id="PS51872">
    <property type="entry name" value="ZF_ZBR"/>
    <property type="match status" value="1"/>
</dbReference>
<keyword evidence="7" id="KW-0131">Cell cycle</keyword>
<feature type="compositionally biased region" description="Low complexity" evidence="12">
    <location>
        <begin position="333"/>
        <end position="358"/>
    </location>
</feature>
<dbReference type="Gene3D" id="2.20.25.20">
    <property type="match status" value="1"/>
</dbReference>
<dbReference type="GO" id="GO:0005634">
    <property type="term" value="C:nucleus"/>
    <property type="evidence" value="ECO:0007669"/>
    <property type="project" value="UniProtKB-SubCell"/>
</dbReference>
<keyword evidence="5" id="KW-0479">Metal-binding</keyword>
<dbReference type="PANTHER" id="PTHR15493:SF8">
    <property type="entry name" value="F-BOX ONLY PROTEIN 5"/>
    <property type="match status" value="1"/>
</dbReference>
<dbReference type="InterPro" id="IPR047147">
    <property type="entry name" value="FBX5_43"/>
</dbReference>
<sequence>MLTIENNSRDHHTAQPEHMLNCKRVAMKFPVIKSTKENTMEKSSAAAAAESKALYLNDSPKKDPVPIKSQEAPPGLTTETVAFKSNTSTDHNKENSTSREHDGTLDECFEDSGYLSLQNSQIDHHVDEEEDRTVQTHQRKTVLSNNSPSKCQGRTRPSLPGSLAVSTPVDRHRRTTAVLSSTPTNQHILSNLPILKFQQAVCEELAKSYKKNKRYDWSVISKIAEEHLLDRVIGGKIGLEYIDVFESLLSRNMKTILTNILALLGDLDLIRCKAVSRTWKKIICEDSAAMRRCQQAEQALRESRSSQRQLASGLTRDVAMSRVVLSCMQTLASSSTPTSSQSLSTQSCRTTRRTATSQKGSMPNSECTRFNEFVQAASSLKQHESLRSCRRCGSPATHSAEVQRAKCTRASCLFDFCTRCQEPFHGSTPCRTIKHHSHFTTSKATPVIPGSARSKRSIRRL</sequence>
<comment type="pathway">
    <text evidence="3">Protein modification; protein ubiquitination.</text>
</comment>
<evidence type="ECO:0000256" key="11">
    <source>
        <dbReference type="PROSITE-ProRule" id="PRU01220"/>
    </source>
</evidence>
<dbReference type="Proteomes" id="UP001311232">
    <property type="component" value="Unassembled WGS sequence"/>
</dbReference>
<feature type="compositionally biased region" description="Polar residues" evidence="12">
    <location>
        <begin position="77"/>
        <end position="89"/>
    </location>
</feature>
<dbReference type="InterPro" id="IPR036047">
    <property type="entry name" value="F-box-like_dom_sf"/>
</dbReference>
<evidence type="ECO:0000256" key="2">
    <source>
        <dbReference type="ARBA" id="ARBA00004496"/>
    </source>
</evidence>
<evidence type="ECO:0000256" key="12">
    <source>
        <dbReference type="SAM" id="MobiDB-lite"/>
    </source>
</evidence>
<keyword evidence="10" id="KW-0539">Nucleus</keyword>
<evidence type="ECO:0000256" key="4">
    <source>
        <dbReference type="ARBA" id="ARBA00022490"/>
    </source>
</evidence>
<dbReference type="InterPro" id="IPR044064">
    <property type="entry name" value="ZF_ZBR"/>
</dbReference>
<dbReference type="EMBL" id="JAHHUM010002077">
    <property type="protein sequence ID" value="KAK5606400.1"/>
    <property type="molecule type" value="Genomic_DNA"/>
</dbReference>
<keyword evidence="4" id="KW-0963">Cytoplasm</keyword>
<gene>
    <name evidence="14" type="ORF">CRENBAI_021664</name>
</gene>
<feature type="compositionally biased region" description="Polar residues" evidence="12">
    <location>
        <begin position="141"/>
        <end position="152"/>
    </location>
</feature>
<feature type="region of interest" description="Disordered" evidence="12">
    <location>
        <begin position="442"/>
        <end position="461"/>
    </location>
</feature>
<feature type="region of interest" description="Disordered" evidence="12">
    <location>
        <begin position="55"/>
        <end position="106"/>
    </location>
</feature>
<keyword evidence="7" id="KW-0498">Mitosis</keyword>
<evidence type="ECO:0000256" key="3">
    <source>
        <dbReference type="ARBA" id="ARBA00004906"/>
    </source>
</evidence>
<organism evidence="14 15">
    <name type="scientific">Crenichthys baileyi</name>
    <name type="common">White River springfish</name>
    <dbReference type="NCBI Taxonomy" id="28760"/>
    <lineage>
        <taxon>Eukaryota</taxon>
        <taxon>Metazoa</taxon>
        <taxon>Chordata</taxon>
        <taxon>Craniata</taxon>
        <taxon>Vertebrata</taxon>
        <taxon>Euteleostomi</taxon>
        <taxon>Actinopterygii</taxon>
        <taxon>Neopterygii</taxon>
        <taxon>Teleostei</taxon>
        <taxon>Neoteleostei</taxon>
        <taxon>Acanthomorphata</taxon>
        <taxon>Ovalentaria</taxon>
        <taxon>Atherinomorphae</taxon>
        <taxon>Cyprinodontiformes</taxon>
        <taxon>Goodeidae</taxon>
        <taxon>Crenichthys</taxon>
    </lineage>
</organism>
<keyword evidence="6 11" id="KW-0863">Zinc-finger</keyword>
<dbReference type="Gene3D" id="1.20.1280.50">
    <property type="match status" value="1"/>
</dbReference>
<keyword evidence="9" id="KW-0862">Zinc</keyword>
<dbReference type="GO" id="GO:0005737">
    <property type="term" value="C:cytoplasm"/>
    <property type="evidence" value="ECO:0007669"/>
    <property type="project" value="UniProtKB-SubCell"/>
</dbReference>
<dbReference type="SUPFAM" id="SSF81383">
    <property type="entry name" value="F-box domain"/>
    <property type="match status" value="1"/>
</dbReference>
<feature type="domain" description="ZBR-type" evidence="13">
    <location>
        <begin position="385"/>
        <end position="433"/>
    </location>
</feature>
<evidence type="ECO:0000256" key="1">
    <source>
        <dbReference type="ARBA" id="ARBA00004123"/>
    </source>
</evidence>
<evidence type="ECO:0000256" key="9">
    <source>
        <dbReference type="ARBA" id="ARBA00022833"/>
    </source>
</evidence>
<evidence type="ECO:0000256" key="8">
    <source>
        <dbReference type="ARBA" id="ARBA00022786"/>
    </source>
</evidence>
<dbReference type="GO" id="GO:0008270">
    <property type="term" value="F:zinc ion binding"/>
    <property type="evidence" value="ECO:0007669"/>
    <property type="project" value="UniProtKB-KW"/>
</dbReference>
<evidence type="ECO:0000256" key="6">
    <source>
        <dbReference type="ARBA" id="ARBA00022771"/>
    </source>
</evidence>
<dbReference type="SUPFAM" id="SSF57850">
    <property type="entry name" value="RING/U-box"/>
    <property type="match status" value="1"/>
</dbReference>
<protein>
    <recommendedName>
        <fullName evidence="13">ZBR-type domain-containing protein</fullName>
    </recommendedName>
</protein>
<dbReference type="PANTHER" id="PTHR15493">
    <property type="entry name" value="F-BOX ONLY PROTEIN 5 AND 43"/>
    <property type="match status" value="1"/>
</dbReference>
<evidence type="ECO:0000259" key="13">
    <source>
        <dbReference type="PROSITE" id="PS51872"/>
    </source>
</evidence>
<reference evidence="14 15" key="1">
    <citation type="submission" date="2021-06" db="EMBL/GenBank/DDBJ databases">
        <authorList>
            <person name="Palmer J.M."/>
        </authorList>
    </citation>
    <scope>NUCLEOTIDE SEQUENCE [LARGE SCALE GENOMIC DNA]</scope>
    <source>
        <strain evidence="14 15">MEX-2019</strain>
        <tissue evidence="14">Muscle</tissue>
    </source>
</reference>
<feature type="compositionally biased region" description="Basic and acidic residues" evidence="12">
    <location>
        <begin position="90"/>
        <end position="104"/>
    </location>
</feature>
<proteinExistence type="predicted"/>
<accession>A0AAV9RDA1</accession>
<evidence type="ECO:0000313" key="15">
    <source>
        <dbReference type="Proteomes" id="UP001311232"/>
    </source>
</evidence>
<comment type="subcellular location">
    <subcellularLocation>
        <location evidence="2">Cytoplasm</location>
    </subcellularLocation>
    <subcellularLocation>
        <location evidence="1">Nucleus</location>
    </subcellularLocation>
</comment>
<comment type="caution">
    <text evidence="14">The sequence shown here is derived from an EMBL/GenBank/DDBJ whole genome shotgun (WGS) entry which is preliminary data.</text>
</comment>
<feature type="region of interest" description="Disordered" evidence="12">
    <location>
        <begin position="333"/>
        <end position="363"/>
    </location>
</feature>
<keyword evidence="8" id="KW-0833">Ubl conjugation pathway</keyword>
<name>A0AAV9RDA1_9TELE</name>
<evidence type="ECO:0000313" key="14">
    <source>
        <dbReference type="EMBL" id="KAK5606400.1"/>
    </source>
</evidence>
<dbReference type="GO" id="GO:0045835">
    <property type="term" value="P:negative regulation of meiotic nuclear division"/>
    <property type="evidence" value="ECO:0007669"/>
    <property type="project" value="InterPro"/>
</dbReference>
<keyword evidence="7" id="KW-0132">Cell division</keyword>
<dbReference type="GO" id="GO:0007088">
    <property type="term" value="P:regulation of mitotic nuclear division"/>
    <property type="evidence" value="ECO:0007669"/>
    <property type="project" value="InterPro"/>
</dbReference>
<evidence type="ECO:0000256" key="7">
    <source>
        <dbReference type="ARBA" id="ARBA00022776"/>
    </source>
</evidence>
<dbReference type="AlphaFoldDB" id="A0AAV9RDA1"/>
<evidence type="ECO:0000256" key="10">
    <source>
        <dbReference type="ARBA" id="ARBA00023242"/>
    </source>
</evidence>
<keyword evidence="15" id="KW-1185">Reference proteome</keyword>
<feature type="region of interest" description="Disordered" evidence="12">
    <location>
        <begin position="131"/>
        <end position="167"/>
    </location>
</feature>
<evidence type="ECO:0000256" key="5">
    <source>
        <dbReference type="ARBA" id="ARBA00022723"/>
    </source>
</evidence>